<evidence type="ECO:0000256" key="3">
    <source>
        <dbReference type="ARBA" id="ARBA00023163"/>
    </source>
</evidence>
<dbReference type="PROSITE" id="PS51063">
    <property type="entry name" value="HTH_CRP_2"/>
    <property type="match status" value="1"/>
</dbReference>
<gene>
    <name evidence="5" type="ORF">LX76_04706</name>
</gene>
<dbReference type="CDD" id="cd00038">
    <property type="entry name" value="CAP_ED"/>
    <property type="match status" value="1"/>
</dbReference>
<dbReference type="AlphaFoldDB" id="A0A2W7QWL5"/>
<dbReference type="EMBL" id="QKZS01000059">
    <property type="protein sequence ID" value="PZX46029.1"/>
    <property type="molecule type" value="Genomic_DNA"/>
</dbReference>
<dbReference type="SUPFAM" id="SSF51206">
    <property type="entry name" value="cAMP-binding domain-like"/>
    <property type="match status" value="1"/>
</dbReference>
<dbReference type="GO" id="GO:0006355">
    <property type="term" value="P:regulation of DNA-templated transcription"/>
    <property type="evidence" value="ECO:0007669"/>
    <property type="project" value="InterPro"/>
</dbReference>
<organism evidence="5 6">
    <name type="scientific">Cereibacter changlensis</name>
    <dbReference type="NCBI Taxonomy" id="402884"/>
    <lineage>
        <taxon>Bacteria</taxon>
        <taxon>Pseudomonadati</taxon>
        <taxon>Pseudomonadota</taxon>
        <taxon>Alphaproteobacteria</taxon>
        <taxon>Rhodobacterales</taxon>
        <taxon>Paracoccaceae</taxon>
        <taxon>Cereibacter</taxon>
    </lineage>
</organism>
<dbReference type="Gene3D" id="1.10.10.10">
    <property type="entry name" value="Winged helix-like DNA-binding domain superfamily/Winged helix DNA-binding domain"/>
    <property type="match status" value="1"/>
</dbReference>
<dbReference type="Pfam" id="PF00027">
    <property type="entry name" value="cNMP_binding"/>
    <property type="match status" value="1"/>
</dbReference>
<dbReference type="InterPro" id="IPR000595">
    <property type="entry name" value="cNMP-bd_dom"/>
</dbReference>
<dbReference type="PRINTS" id="PR00034">
    <property type="entry name" value="HTHCRP"/>
</dbReference>
<keyword evidence="1" id="KW-0805">Transcription regulation</keyword>
<protein>
    <submittedName>
        <fullName evidence="5">CRP/FNR family transcriptional regulator</fullName>
    </submittedName>
</protein>
<dbReference type="InterPro" id="IPR018490">
    <property type="entry name" value="cNMP-bd_dom_sf"/>
</dbReference>
<dbReference type="InterPro" id="IPR036388">
    <property type="entry name" value="WH-like_DNA-bd_sf"/>
</dbReference>
<evidence type="ECO:0000313" key="6">
    <source>
        <dbReference type="Proteomes" id="UP000249538"/>
    </source>
</evidence>
<dbReference type="InterPro" id="IPR036390">
    <property type="entry name" value="WH_DNA-bd_sf"/>
</dbReference>
<proteinExistence type="predicted"/>
<dbReference type="InterPro" id="IPR012318">
    <property type="entry name" value="HTH_CRP"/>
</dbReference>
<dbReference type="CDD" id="cd00092">
    <property type="entry name" value="HTH_CRP"/>
    <property type="match status" value="1"/>
</dbReference>
<name>A0A2W7QWL5_9RHOB</name>
<dbReference type="GO" id="GO:0003677">
    <property type="term" value="F:DNA binding"/>
    <property type="evidence" value="ECO:0007669"/>
    <property type="project" value="UniProtKB-KW"/>
</dbReference>
<feature type="domain" description="HTH crp-type" evidence="4">
    <location>
        <begin position="154"/>
        <end position="231"/>
    </location>
</feature>
<dbReference type="SUPFAM" id="SSF46785">
    <property type="entry name" value="Winged helix' DNA-binding domain"/>
    <property type="match status" value="1"/>
</dbReference>
<dbReference type="Gene3D" id="2.60.120.10">
    <property type="entry name" value="Jelly Rolls"/>
    <property type="match status" value="1"/>
</dbReference>
<reference evidence="5 6" key="1">
    <citation type="submission" date="2018-06" db="EMBL/GenBank/DDBJ databases">
        <title>Genomic Encyclopedia of Archaeal and Bacterial Type Strains, Phase II (KMG-II): from individual species to whole genera.</title>
        <authorList>
            <person name="Goeker M."/>
        </authorList>
    </citation>
    <scope>NUCLEOTIDE SEQUENCE [LARGE SCALE GENOMIC DNA]</scope>
    <source>
        <strain evidence="5 6">DSM 18774</strain>
    </source>
</reference>
<dbReference type="Proteomes" id="UP000249538">
    <property type="component" value="Unassembled WGS sequence"/>
</dbReference>
<evidence type="ECO:0000259" key="4">
    <source>
        <dbReference type="PROSITE" id="PS51063"/>
    </source>
</evidence>
<keyword evidence="3" id="KW-0804">Transcription</keyword>
<keyword evidence="2" id="KW-0238">DNA-binding</keyword>
<dbReference type="Pfam" id="PF13545">
    <property type="entry name" value="HTH_Crp_2"/>
    <property type="match status" value="1"/>
</dbReference>
<sequence length="260" mass="28435">MSRYDVNPRSPSCALCPVRDCLICSSSAKSSIPHFGMLRAQRCYAAGDVVVLAGQPLEFVATVTSGIASFSRTVGGDRRQIVNLAFPSHFIGWPGRAVSPVDITAVTELTVCIFNRAALEARLEKITPLRQRLMEMRLNDLDEARDWLIVLSRSGALEKVAGLLVVIARQLSTDPLDPDGEVNFELPLSRSDMADCLGLNPETVSRQVSVLRRRKIIEVDNKWTIRVRALSRLLEAAGPSHENLMVHGSGAEPRFGEASG</sequence>
<accession>A0A2W7QWL5</accession>
<dbReference type="SMART" id="SM00419">
    <property type="entry name" value="HTH_CRP"/>
    <property type="match status" value="1"/>
</dbReference>
<dbReference type="InterPro" id="IPR014710">
    <property type="entry name" value="RmlC-like_jellyroll"/>
</dbReference>
<evidence type="ECO:0000256" key="2">
    <source>
        <dbReference type="ARBA" id="ARBA00023125"/>
    </source>
</evidence>
<evidence type="ECO:0000313" key="5">
    <source>
        <dbReference type="EMBL" id="PZX46029.1"/>
    </source>
</evidence>
<evidence type="ECO:0000256" key="1">
    <source>
        <dbReference type="ARBA" id="ARBA00023015"/>
    </source>
</evidence>
<comment type="caution">
    <text evidence="5">The sequence shown here is derived from an EMBL/GenBank/DDBJ whole genome shotgun (WGS) entry which is preliminary data.</text>
</comment>